<dbReference type="Gene3D" id="3.40.630.30">
    <property type="match status" value="1"/>
</dbReference>
<dbReference type="SUPFAM" id="SSF48403">
    <property type="entry name" value="Ankyrin repeat"/>
    <property type="match status" value="1"/>
</dbReference>
<dbReference type="InterPro" id="IPR016181">
    <property type="entry name" value="Acyl_CoA_acyltransferase"/>
</dbReference>
<evidence type="ECO:0000313" key="1">
    <source>
        <dbReference type="EMBL" id="KAJ7350700.1"/>
    </source>
</evidence>
<dbReference type="InterPro" id="IPR036770">
    <property type="entry name" value="Ankyrin_rpt-contain_sf"/>
</dbReference>
<keyword evidence="2" id="KW-1185">Reference proteome</keyword>
<protein>
    <submittedName>
        <fullName evidence="1">Ankyrin repeat family protein</fullName>
    </submittedName>
</protein>
<dbReference type="AlphaFoldDB" id="A0AAD7A6P3"/>
<evidence type="ECO:0000313" key="2">
    <source>
        <dbReference type="Proteomes" id="UP001218218"/>
    </source>
</evidence>
<sequence>MDLNALALRTKAKNHWEHPRVIKTISVTVKHPQFGDIVSLEAWRISRAHCAGSFLEIMDEDMDEMHQFSVTLFDKYGNVRPHLVNPGHRSGTGCWGREMDSGELVYILDITVQEPYRGKGVGTWTLLQFLESEHVQTDDTVVCWPTPVGIRDKSLFNTARNAQIAFFRKNDFRRIGRTGFFGYSPKSDHPSRSIPLDGDTGALDDDFPASSTSFEQRKLRFPLHCAIIDDKTMNVASIIQSFYDQDPRSIHKADDMGFTPIFVAVSSLNVVATRKLLEWDLRADLENAANAEGTTPLERLADTMRSGREFAEIFLGWKGYSQDELTLQELLKQAMGQTADANISENGKYGCTCNQCAGGWLSPRMRFRLDVDAVFWADSMPMNFDSFTKGQPADPSDMMDSPSSFIPPALYPSFYLSFYKGYCAVLRAIHDLLTTTDDPLSAGGVRRFIEPDRNSEFFFQKGGRIEYAFDSITTCAQEQSPLGDDTFSETFGDNED</sequence>
<proteinExistence type="predicted"/>
<gene>
    <name evidence="1" type="ORF">DFH08DRAFT_741848</name>
</gene>
<dbReference type="Proteomes" id="UP001218218">
    <property type="component" value="Unassembled WGS sequence"/>
</dbReference>
<reference evidence="1" key="1">
    <citation type="submission" date="2023-03" db="EMBL/GenBank/DDBJ databases">
        <title>Massive genome expansion in bonnet fungi (Mycena s.s.) driven by repeated elements and novel gene families across ecological guilds.</title>
        <authorList>
            <consortium name="Lawrence Berkeley National Laboratory"/>
            <person name="Harder C.B."/>
            <person name="Miyauchi S."/>
            <person name="Viragh M."/>
            <person name="Kuo A."/>
            <person name="Thoen E."/>
            <person name="Andreopoulos B."/>
            <person name="Lu D."/>
            <person name="Skrede I."/>
            <person name="Drula E."/>
            <person name="Henrissat B."/>
            <person name="Morin E."/>
            <person name="Kohler A."/>
            <person name="Barry K."/>
            <person name="LaButti K."/>
            <person name="Morin E."/>
            <person name="Salamov A."/>
            <person name="Lipzen A."/>
            <person name="Mereny Z."/>
            <person name="Hegedus B."/>
            <person name="Baldrian P."/>
            <person name="Stursova M."/>
            <person name="Weitz H."/>
            <person name="Taylor A."/>
            <person name="Grigoriev I.V."/>
            <person name="Nagy L.G."/>
            <person name="Martin F."/>
            <person name="Kauserud H."/>
        </authorList>
    </citation>
    <scope>NUCLEOTIDE SEQUENCE</scope>
    <source>
        <strain evidence="1">CBHHK002</strain>
    </source>
</reference>
<dbReference type="SUPFAM" id="SSF55729">
    <property type="entry name" value="Acyl-CoA N-acyltransferases (Nat)"/>
    <property type="match status" value="1"/>
</dbReference>
<accession>A0AAD7A6P3</accession>
<name>A0AAD7A6P3_9AGAR</name>
<dbReference type="EMBL" id="JARIHO010000014">
    <property type="protein sequence ID" value="KAJ7350700.1"/>
    <property type="molecule type" value="Genomic_DNA"/>
</dbReference>
<dbReference type="CDD" id="cd04301">
    <property type="entry name" value="NAT_SF"/>
    <property type="match status" value="1"/>
</dbReference>
<organism evidence="1 2">
    <name type="scientific">Mycena albidolilacea</name>
    <dbReference type="NCBI Taxonomy" id="1033008"/>
    <lineage>
        <taxon>Eukaryota</taxon>
        <taxon>Fungi</taxon>
        <taxon>Dikarya</taxon>
        <taxon>Basidiomycota</taxon>
        <taxon>Agaricomycotina</taxon>
        <taxon>Agaricomycetes</taxon>
        <taxon>Agaricomycetidae</taxon>
        <taxon>Agaricales</taxon>
        <taxon>Marasmiineae</taxon>
        <taxon>Mycenaceae</taxon>
        <taxon>Mycena</taxon>
    </lineage>
</organism>
<comment type="caution">
    <text evidence="1">The sequence shown here is derived from an EMBL/GenBank/DDBJ whole genome shotgun (WGS) entry which is preliminary data.</text>
</comment>
<dbReference type="Gene3D" id="1.25.40.20">
    <property type="entry name" value="Ankyrin repeat-containing domain"/>
    <property type="match status" value="1"/>
</dbReference>